<dbReference type="EMBL" id="WSZM01000015">
    <property type="protein sequence ID" value="KAF4046480.1"/>
    <property type="molecule type" value="Genomic_DNA"/>
</dbReference>
<dbReference type="EMBL" id="JAACNO010002868">
    <property type="protein sequence ID" value="KAF4130286.1"/>
    <property type="molecule type" value="Genomic_DNA"/>
</dbReference>
<reference evidence="1" key="1">
    <citation type="submission" date="2020-04" db="EMBL/GenBank/DDBJ databases">
        <title>Hybrid Assembly of Korean Phytophthora infestans isolates.</title>
        <authorList>
            <person name="Prokchorchik M."/>
            <person name="Lee Y."/>
            <person name="Seo J."/>
            <person name="Cho J.-H."/>
            <person name="Park Y.-E."/>
            <person name="Jang D.-C."/>
            <person name="Im J.-S."/>
            <person name="Choi J.-G."/>
            <person name="Park H.-J."/>
            <person name="Lee G.-B."/>
            <person name="Lee Y.-G."/>
            <person name="Hong S.-Y."/>
            <person name="Cho K."/>
            <person name="Sohn K.H."/>
        </authorList>
    </citation>
    <scope>NUCLEOTIDE SEQUENCE</scope>
    <source>
        <strain evidence="1">KR_1_A1</strain>
        <strain evidence="2">KR_2_A2</strain>
    </source>
</reference>
<organism evidence="1 3">
    <name type="scientific">Phytophthora infestans</name>
    <name type="common">Potato late blight agent</name>
    <name type="synonym">Botrytis infestans</name>
    <dbReference type="NCBI Taxonomy" id="4787"/>
    <lineage>
        <taxon>Eukaryota</taxon>
        <taxon>Sar</taxon>
        <taxon>Stramenopiles</taxon>
        <taxon>Oomycota</taxon>
        <taxon>Peronosporomycetes</taxon>
        <taxon>Peronosporales</taxon>
        <taxon>Peronosporaceae</taxon>
        <taxon>Phytophthora</taxon>
    </lineage>
</organism>
<accession>A0A833TNX1</accession>
<protein>
    <submittedName>
        <fullName evidence="1">Uncharacterized protein</fullName>
    </submittedName>
</protein>
<keyword evidence="3" id="KW-1185">Reference proteome</keyword>
<evidence type="ECO:0000313" key="1">
    <source>
        <dbReference type="EMBL" id="KAF4046480.1"/>
    </source>
</evidence>
<dbReference type="Proteomes" id="UP000602510">
    <property type="component" value="Unassembled WGS sequence"/>
</dbReference>
<dbReference type="AlphaFoldDB" id="A0A833TNX1"/>
<gene>
    <name evidence="1" type="ORF">GN244_ATG00868</name>
    <name evidence="2" type="ORF">GN958_ATG20701</name>
</gene>
<evidence type="ECO:0000313" key="2">
    <source>
        <dbReference type="EMBL" id="KAF4130286.1"/>
    </source>
</evidence>
<comment type="caution">
    <text evidence="1">The sequence shown here is derived from an EMBL/GenBank/DDBJ whole genome shotgun (WGS) entry which is preliminary data.</text>
</comment>
<name>A0A833TNX1_PHYIN</name>
<sequence>MLPETDSNDHVPLEFLLGARVKHYYPDTSTATRSSKEKRVFASSIHPRRREEKARHLLQRVLDQNDPRRIVNLSESEVDYPAEPSKPSVLEALTEAASTPLFDDDAFQLSFGKTNLSPARIKSLQQLRDDELRRQNQRVTSFHGYKEENRPLLGVTGAAARIPRTNSRQLRDLKAKKQLKDEKTQELLEIVREQQKYTRTALHQHQQLTKSLQRQKHPGVVSTSLLSLDSIENDTSSRDCYGVSERTTVTPLQYPESYYQQYQSTEFEHPRLPALVTLNIDARALSPLDSLSGCDNTPFTDSSKIEDSCSDVDDDCEQVGKRLSDRQREVFACRAADGLFLGGGFISKKKKDKKSEQTPNNQAANTELLETVLGAQSAAILPLAQGNKPALRRREASAGRRHIKNSSLCS</sequence>
<dbReference type="Proteomes" id="UP000704712">
    <property type="component" value="Unassembled WGS sequence"/>
</dbReference>
<proteinExistence type="predicted"/>
<evidence type="ECO:0000313" key="3">
    <source>
        <dbReference type="Proteomes" id="UP000602510"/>
    </source>
</evidence>